<feature type="transmembrane region" description="Helical" evidence="1">
    <location>
        <begin position="65"/>
        <end position="88"/>
    </location>
</feature>
<dbReference type="AlphaFoldDB" id="A0A3N4L7S8"/>
<keyword evidence="3" id="KW-1185">Reference proteome</keyword>
<dbReference type="InParanoid" id="A0A3N4L7S8"/>
<organism evidence="2 3">
    <name type="scientific">Morchella conica CCBAS932</name>
    <dbReference type="NCBI Taxonomy" id="1392247"/>
    <lineage>
        <taxon>Eukaryota</taxon>
        <taxon>Fungi</taxon>
        <taxon>Dikarya</taxon>
        <taxon>Ascomycota</taxon>
        <taxon>Pezizomycotina</taxon>
        <taxon>Pezizomycetes</taxon>
        <taxon>Pezizales</taxon>
        <taxon>Morchellaceae</taxon>
        <taxon>Morchella</taxon>
    </lineage>
</organism>
<keyword evidence="1" id="KW-0812">Transmembrane</keyword>
<dbReference type="Proteomes" id="UP000277580">
    <property type="component" value="Unassembled WGS sequence"/>
</dbReference>
<keyword evidence="1" id="KW-1133">Transmembrane helix</keyword>
<evidence type="ECO:0000256" key="1">
    <source>
        <dbReference type="SAM" id="Phobius"/>
    </source>
</evidence>
<proteinExistence type="predicted"/>
<evidence type="ECO:0000313" key="2">
    <source>
        <dbReference type="EMBL" id="RPB17838.1"/>
    </source>
</evidence>
<reference evidence="2 3" key="1">
    <citation type="journal article" date="2018" name="Nat. Ecol. Evol.">
        <title>Pezizomycetes genomes reveal the molecular basis of ectomycorrhizal truffle lifestyle.</title>
        <authorList>
            <person name="Murat C."/>
            <person name="Payen T."/>
            <person name="Noel B."/>
            <person name="Kuo A."/>
            <person name="Morin E."/>
            <person name="Chen J."/>
            <person name="Kohler A."/>
            <person name="Krizsan K."/>
            <person name="Balestrini R."/>
            <person name="Da Silva C."/>
            <person name="Montanini B."/>
            <person name="Hainaut M."/>
            <person name="Levati E."/>
            <person name="Barry K.W."/>
            <person name="Belfiori B."/>
            <person name="Cichocki N."/>
            <person name="Clum A."/>
            <person name="Dockter R.B."/>
            <person name="Fauchery L."/>
            <person name="Guy J."/>
            <person name="Iotti M."/>
            <person name="Le Tacon F."/>
            <person name="Lindquist E.A."/>
            <person name="Lipzen A."/>
            <person name="Malagnac F."/>
            <person name="Mello A."/>
            <person name="Molinier V."/>
            <person name="Miyauchi S."/>
            <person name="Poulain J."/>
            <person name="Riccioni C."/>
            <person name="Rubini A."/>
            <person name="Sitrit Y."/>
            <person name="Splivallo R."/>
            <person name="Traeger S."/>
            <person name="Wang M."/>
            <person name="Zifcakova L."/>
            <person name="Wipf D."/>
            <person name="Zambonelli A."/>
            <person name="Paolocci F."/>
            <person name="Nowrousian M."/>
            <person name="Ottonello S."/>
            <person name="Baldrian P."/>
            <person name="Spatafora J.W."/>
            <person name="Henrissat B."/>
            <person name="Nagy L.G."/>
            <person name="Aury J.M."/>
            <person name="Wincker P."/>
            <person name="Grigoriev I.V."/>
            <person name="Bonfante P."/>
            <person name="Martin F.M."/>
        </authorList>
    </citation>
    <scope>NUCLEOTIDE SEQUENCE [LARGE SCALE GENOMIC DNA]</scope>
    <source>
        <strain evidence="2 3">CCBAS932</strain>
    </source>
</reference>
<accession>A0A3N4L7S8</accession>
<sequence>MQIASQPPTTPASSRAYPAISGVVNPWVRALVLNSRRRLFHKLHSTSPACCCSEFGLYRYITRRWFLCILLSFSILLLCFLPSSFFILPPAY</sequence>
<evidence type="ECO:0000313" key="3">
    <source>
        <dbReference type="Proteomes" id="UP000277580"/>
    </source>
</evidence>
<name>A0A3N4L7S8_9PEZI</name>
<keyword evidence="1" id="KW-0472">Membrane</keyword>
<protein>
    <submittedName>
        <fullName evidence="2">Uncharacterized protein</fullName>
    </submittedName>
</protein>
<dbReference type="EMBL" id="ML119105">
    <property type="protein sequence ID" value="RPB17838.1"/>
    <property type="molecule type" value="Genomic_DNA"/>
</dbReference>
<gene>
    <name evidence="2" type="ORF">P167DRAFT_14758</name>
</gene>